<reference evidence="2" key="1">
    <citation type="journal article" date="2017" name="Genome Biol.">
        <title>Comparative genomics reveals high biological diversity and specific adaptations in the industrially and medically important fungal genus Aspergillus.</title>
        <authorList>
            <person name="de Vries R.P."/>
            <person name="Riley R."/>
            <person name="Wiebenga A."/>
            <person name="Aguilar-Osorio G."/>
            <person name="Amillis S."/>
            <person name="Uchima C.A."/>
            <person name="Anderluh G."/>
            <person name="Asadollahi M."/>
            <person name="Askin M."/>
            <person name="Barry K."/>
            <person name="Battaglia E."/>
            <person name="Bayram O."/>
            <person name="Benocci T."/>
            <person name="Braus-Stromeyer S.A."/>
            <person name="Caldana C."/>
            <person name="Canovas D."/>
            <person name="Cerqueira G.C."/>
            <person name="Chen F."/>
            <person name="Chen W."/>
            <person name="Choi C."/>
            <person name="Clum A."/>
            <person name="Dos Santos R.A."/>
            <person name="Damasio A.R."/>
            <person name="Diallinas G."/>
            <person name="Emri T."/>
            <person name="Fekete E."/>
            <person name="Flipphi M."/>
            <person name="Freyberg S."/>
            <person name="Gallo A."/>
            <person name="Gournas C."/>
            <person name="Habgood R."/>
            <person name="Hainaut M."/>
            <person name="Harispe M.L."/>
            <person name="Henrissat B."/>
            <person name="Hilden K.S."/>
            <person name="Hope R."/>
            <person name="Hossain A."/>
            <person name="Karabika E."/>
            <person name="Karaffa L."/>
            <person name="Karanyi Z."/>
            <person name="Krasevec N."/>
            <person name="Kuo A."/>
            <person name="Kusch H."/>
            <person name="LaButti K."/>
            <person name="Lagendijk E.L."/>
            <person name="Lapidus A."/>
            <person name="Levasseur A."/>
            <person name="Lindquist E."/>
            <person name="Lipzen A."/>
            <person name="Logrieco A.F."/>
            <person name="MacCabe A."/>
            <person name="Maekelae M.R."/>
            <person name="Malavazi I."/>
            <person name="Melin P."/>
            <person name="Meyer V."/>
            <person name="Mielnichuk N."/>
            <person name="Miskei M."/>
            <person name="Molnar A.P."/>
            <person name="Mule G."/>
            <person name="Ngan C.Y."/>
            <person name="Orejas M."/>
            <person name="Orosz E."/>
            <person name="Ouedraogo J.P."/>
            <person name="Overkamp K.M."/>
            <person name="Park H.-S."/>
            <person name="Perrone G."/>
            <person name="Piumi F."/>
            <person name="Punt P.J."/>
            <person name="Ram A.F."/>
            <person name="Ramon A."/>
            <person name="Rauscher S."/>
            <person name="Record E."/>
            <person name="Riano-Pachon D.M."/>
            <person name="Robert V."/>
            <person name="Roehrig J."/>
            <person name="Ruller R."/>
            <person name="Salamov A."/>
            <person name="Salih N.S."/>
            <person name="Samson R.A."/>
            <person name="Sandor E."/>
            <person name="Sanguinetti M."/>
            <person name="Schuetze T."/>
            <person name="Sepcic K."/>
            <person name="Shelest E."/>
            <person name="Sherlock G."/>
            <person name="Sophianopoulou V."/>
            <person name="Squina F.M."/>
            <person name="Sun H."/>
            <person name="Susca A."/>
            <person name="Todd R.B."/>
            <person name="Tsang A."/>
            <person name="Unkles S.E."/>
            <person name="van de Wiele N."/>
            <person name="van Rossen-Uffink D."/>
            <person name="Oliveira J.V."/>
            <person name="Vesth T.C."/>
            <person name="Visser J."/>
            <person name="Yu J.-H."/>
            <person name="Zhou M."/>
            <person name="Andersen M.R."/>
            <person name="Archer D.B."/>
            <person name="Baker S.E."/>
            <person name="Benoit I."/>
            <person name="Brakhage A.A."/>
            <person name="Braus G.H."/>
            <person name="Fischer R."/>
            <person name="Frisvad J.C."/>
            <person name="Goldman G.H."/>
            <person name="Houbraken J."/>
            <person name="Oakley B."/>
            <person name="Pocsi I."/>
            <person name="Scazzocchio C."/>
            <person name="Seiboth B."/>
            <person name="vanKuyk P.A."/>
            <person name="Wortman J."/>
            <person name="Dyer P.S."/>
            <person name="Grigoriev I.V."/>
        </authorList>
    </citation>
    <scope>NUCLEOTIDE SEQUENCE [LARGE SCALE GENOMIC DNA]</scope>
    <source>
        <strain evidence="2">DTO 134E9</strain>
    </source>
</reference>
<organism evidence="1 2">
    <name type="scientific">Aspergillus wentii DTO 134E9</name>
    <dbReference type="NCBI Taxonomy" id="1073089"/>
    <lineage>
        <taxon>Eukaryota</taxon>
        <taxon>Fungi</taxon>
        <taxon>Dikarya</taxon>
        <taxon>Ascomycota</taxon>
        <taxon>Pezizomycotina</taxon>
        <taxon>Eurotiomycetes</taxon>
        <taxon>Eurotiomycetidae</taxon>
        <taxon>Eurotiales</taxon>
        <taxon>Aspergillaceae</taxon>
        <taxon>Aspergillus</taxon>
        <taxon>Aspergillus subgen. Cremei</taxon>
    </lineage>
</organism>
<protein>
    <submittedName>
        <fullName evidence="1">Uncharacterized protein</fullName>
    </submittedName>
</protein>
<keyword evidence="2" id="KW-1185">Reference proteome</keyword>
<dbReference type="Proteomes" id="UP000184383">
    <property type="component" value="Unassembled WGS sequence"/>
</dbReference>
<gene>
    <name evidence="1" type="ORF">ASPWEDRAFT_744436</name>
</gene>
<proteinExistence type="predicted"/>
<evidence type="ECO:0000313" key="1">
    <source>
        <dbReference type="EMBL" id="OJJ33262.1"/>
    </source>
</evidence>
<dbReference type="AlphaFoldDB" id="A0A1L9REB3"/>
<sequence>AVYIRWDACPIPGIHAGIKAVGQISHGPQFINCESQRSDSPLPYPDGTMDFIIMSQVPWEKVGTIFRDLSLVQLQSVRTQLTYILDTCDRMDSRYQNNTQTSFDMT</sequence>
<dbReference type="EMBL" id="KV878214">
    <property type="protein sequence ID" value="OJJ33262.1"/>
    <property type="molecule type" value="Genomic_DNA"/>
</dbReference>
<dbReference type="GeneID" id="63755317"/>
<accession>A0A1L9REB3</accession>
<feature type="non-terminal residue" evidence="1">
    <location>
        <position position="1"/>
    </location>
</feature>
<dbReference type="OrthoDB" id="4389629at2759"/>
<evidence type="ECO:0000313" key="2">
    <source>
        <dbReference type="Proteomes" id="UP000184383"/>
    </source>
</evidence>
<name>A0A1L9REB3_ASPWE</name>
<dbReference type="RefSeq" id="XP_040686939.1">
    <property type="nucleotide sequence ID" value="XM_040839469.1"/>
</dbReference>
<dbReference type="VEuPathDB" id="FungiDB:ASPWEDRAFT_744436"/>